<evidence type="ECO:0000256" key="2">
    <source>
        <dbReference type="ARBA" id="ARBA00022723"/>
    </source>
</evidence>
<evidence type="ECO:0000256" key="3">
    <source>
        <dbReference type="ARBA" id="ARBA00022737"/>
    </source>
</evidence>
<dbReference type="FunFam" id="3.30.160.60:FF:000446">
    <property type="entry name" value="Zinc finger protein"/>
    <property type="match status" value="1"/>
</dbReference>
<feature type="compositionally biased region" description="Polar residues" evidence="8">
    <location>
        <begin position="1"/>
        <end position="11"/>
    </location>
</feature>
<dbReference type="Ensembl" id="ENSXMAT00000035943.1">
    <property type="protein sequence ID" value="ENSXMAP00000033043.1"/>
    <property type="gene ID" value="ENSXMAG00000029039.1"/>
</dbReference>
<keyword evidence="2" id="KW-0479">Metal-binding</keyword>
<dbReference type="GO" id="GO:0005634">
    <property type="term" value="C:nucleus"/>
    <property type="evidence" value="ECO:0007669"/>
    <property type="project" value="UniProtKB-SubCell"/>
</dbReference>
<proteinExistence type="predicted"/>
<dbReference type="GO" id="GO:0000981">
    <property type="term" value="F:DNA-binding transcription factor activity, RNA polymerase II-specific"/>
    <property type="evidence" value="ECO:0007669"/>
    <property type="project" value="TreeGrafter"/>
</dbReference>
<feature type="region of interest" description="Disordered" evidence="8">
    <location>
        <begin position="1"/>
        <end position="53"/>
    </location>
</feature>
<dbReference type="Pfam" id="PF00096">
    <property type="entry name" value="zf-C2H2"/>
    <property type="match status" value="2"/>
</dbReference>
<dbReference type="Gene3D" id="3.30.160.60">
    <property type="entry name" value="Classic Zinc Finger"/>
    <property type="match status" value="3"/>
</dbReference>
<dbReference type="SMART" id="SM00355">
    <property type="entry name" value="ZnF_C2H2"/>
    <property type="match status" value="3"/>
</dbReference>
<dbReference type="PANTHER" id="PTHR24394">
    <property type="entry name" value="ZINC FINGER PROTEIN"/>
    <property type="match status" value="1"/>
</dbReference>
<evidence type="ECO:0000256" key="6">
    <source>
        <dbReference type="ARBA" id="ARBA00023242"/>
    </source>
</evidence>
<organism evidence="10 11">
    <name type="scientific">Xiphophorus maculatus</name>
    <name type="common">Southern platyfish</name>
    <name type="synonym">Platypoecilus maculatus</name>
    <dbReference type="NCBI Taxonomy" id="8083"/>
    <lineage>
        <taxon>Eukaryota</taxon>
        <taxon>Metazoa</taxon>
        <taxon>Chordata</taxon>
        <taxon>Craniata</taxon>
        <taxon>Vertebrata</taxon>
        <taxon>Euteleostomi</taxon>
        <taxon>Actinopterygii</taxon>
        <taxon>Neopterygii</taxon>
        <taxon>Teleostei</taxon>
        <taxon>Neoteleostei</taxon>
        <taxon>Acanthomorphata</taxon>
        <taxon>Ovalentaria</taxon>
        <taxon>Atherinomorphae</taxon>
        <taxon>Cyprinodontiformes</taxon>
        <taxon>Poeciliidae</taxon>
        <taxon>Poeciliinae</taxon>
        <taxon>Xiphophorus</taxon>
    </lineage>
</organism>
<evidence type="ECO:0000313" key="10">
    <source>
        <dbReference type="Ensembl" id="ENSXMAP00000033043.1"/>
    </source>
</evidence>
<dbReference type="InterPro" id="IPR036236">
    <property type="entry name" value="Znf_C2H2_sf"/>
</dbReference>
<keyword evidence="4 7" id="KW-0863">Zinc-finger</keyword>
<dbReference type="Proteomes" id="UP000002852">
    <property type="component" value="Unassembled WGS sequence"/>
</dbReference>
<keyword evidence="5" id="KW-0862">Zinc</keyword>
<name>A0A3B5QPK6_XIPMA</name>
<dbReference type="InterPro" id="IPR013087">
    <property type="entry name" value="Znf_C2H2_type"/>
</dbReference>
<dbReference type="PANTHER" id="PTHR24394:SF29">
    <property type="entry name" value="MYONEURIN"/>
    <property type="match status" value="1"/>
</dbReference>
<sequence length="139" mass="16005">MTISQQDTSDISLHFGNKRLSFSPEAESRDQEGSSSTVSENQSHTDTRTGPFSCGVCGRLLKNKYDLKQHYMTHTGEKPFTCETCSKRFARRSQLNVHYRTHTGERPYSCQTLCGKSFIESRKLNFHMKQKHISLSRCY</sequence>
<reference evidence="10" key="3">
    <citation type="submission" date="2025-08" db="UniProtKB">
        <authorList>
            <consortium name="Ensembl"/>
        </authorList>
    </citation>
    <scope>IDENTIFICATION</scope>
    <source>
        <strain evidence="10">JP 163 A</strain>
    </source>
</reference>
<keyword evidence="11" id="KW-1185">Reference proteome</keyword>
<evidence type="ECO:0000256" key="8">
    <source>
        <dbReference type="SAM" id="MobiDB-lite"/>
    </source>
</evidence>
<dbReference type="FunFam" id="3.30.160.60:FF:001325">
    <property type="entry name" value="zinc finger protein 200"/>
    <property type="match status" value="1"/>
</dbReference>
<keyword evidence="3" id="KW-0677">Repeat</keyword>
<accession>A0A3B5QPK6</accession>
<dbReference type="PROSITE" id="PS50157">
    <property type="entry name" value="ZINC_FINGER_C2H2_2"/>
    <property type="match status" value="3"/>
</dbReference>
<feature type="domain" description="C2H2-type" evidence="9">
    <location>
        <begin position="80"/>
        <end position="107"/>
    </location>
</feature>
<evidence type="ECO:0000256" key="4">
    <source>
        <dbReference type="ARBA" id="ARBA00022771"/>
    </source>
</evidence>
<evidence type="ECO:0000259" key="9">
    <source>
        <dbReference type="PROSITE" id="PS50157"/>
    </source>
</evidence>
<evidence type="ECO:0000256" key="1">
    <source>
        <dbReference type="ARBA" id="ARBA00004123"/>
    </source>
</evidence>
<protein>
    <recommendedName>
        <fullName evidence="9">C2H2-type domain-containing protein</fullName>
    </recommendedName>
</protein>
<comment type="subcellular location">
    <subcellularLocation>
        <location evidence="1">Nucleus</location>
    </subcellularLocation>
</comment>
<reference evidence="11" key="2">
    <citation type="journal article" date="2013" name="Nat. Genet.">
        <title>The genome of the platyfish, Xiphophorus maculatus, provides insights into evolutionary adaptation and several complex traits.</title>
        <authorList>
            <person name="Schartl M."/>
            <person name="Walter R.B."/>
            <person name="Shen Y."/>
            <person name="Garcia T."/>
            <person name="Catchen J."/>
            <person name="Amores A."/>
            <person name="Braasch I."/>
            <person name="Chalopin D."/>
            <person name="Volff J.N."/>
            <person name="Lesch K.P."/>
            <person name="Bisazza A."/>
            <person name="Minx P."/>
            <person name="Hillier L."/>
            <person name="Wilson R.K."/>
            <person name="Fuerstenberg S."/>
            <person name="Boore J."/>
            <person name="Searle S."/>
            <person name="Postlethwait J.H."/>
            <person name="Warren W.C."/>
        </authorList>
    </citation>
    <scope>NUCLEOTIDE SEQUENCE [LARGE SCALE GENOMIC DNA]</scope>
    <source>
        <strain evidence="11">JP 163 A</strain>
    </source>
</reference>
<keyword evidence="6" id="KW-0539">Nucleus</keyword>
<evidence type="ECO:0000256" key="5">
    <source>
        <dbReference type="ARBA" id="ARBA00022833"/>
    </source>
</evidence>
<evidence type="ECO:0000256" key="7">
    <source>
        <dbReference type="PROSITE-ProRule" id="PRU00042"/>
    </source>
</evidence>
<reference evidence="10" key="4">
    <citation type="submission" date="2025-09" db="UniProtKB">
        <authorList>
            <consortium name="Ensembl"/>
        </authorList>
    </citation>
    <scope>IDENTIFICATION</scope>
    <source>
        <strain evidence="10">JP 163 A</strain>
    </source>
</reference>
<dbReference type="PROSITE" id="PS00028">
    <property type="entry name" value="ZINC_FINGER_C2H2_1"/>
    <property type="match status" value="3"/>
</dbReference>
<dbReference type="AlphaFoldDB" id="A0A3B5QPK6"/>
<feature type="domain" description="C2H2-type" evidence="9">
    <location>
        <begin position="52"/>
        <end position="79"/>
    </location>
</feature>
<reference evidence="11" key="1">
    <citation type="submission" date="2012-01" db="EMBL/GenBank/DDBJ databases">
        <authorList>
            <person name="Walter R."/>
            <person name="Schartl M."/>
            <person name="Warren W."/>
        </authorList>
    </citation>
    <scope>NUCLEOTIDE SEQUENCE [LARGE SCALE GENOMIC DNA]</scope>
    <source>
        <strain evidence="11">JP 163 A</strain>
    </source>
</reference>
<dbReference type="SUPFAM" id="SSF57667">
    <property type="entry name" value="beta-beta-alpha zinc fingers"/>
    <property type="match status" value="2"/>
</dbReference>
<dbReference type="GeneTree" id="ENSGT00950000182774"/>
<dbReference type="FunFam" id="3.30.160.60:FF:000912">
    <property type="entry name" value="Zinc finger protein 660"/>
    <property type="match status" value="1"/>
</dbReference>
<evidence type="ECO:0000313" key="11">
    <source>
        <dbReference type="Proteomes" id="UP000002852"/>
    </source>
</evidence>
<dbReference type="GO" id="GO:0008270">
    <property type="term" value="F:zinc ion binding"/>
    <property type="evidence" value="ECO:0007669"/>
    <property type="project" value="UniProtKB-KW"/>
</dbReference>
<feature type="compositionally biased region" description="Polar residues" evidence="8">
    <location>
        <begin position="33"/>
        <end position="50"/>
    </location>
</feature>
<feature type="domain" description="C2H2-type" evidence="9">
    <location>
        <begin position="108"/>
        <end position="132"/>
    </location>
</feature>